<dbReference type="EC" id="4.4.1.5" evidence="3 11"/>
<dbReference type="PROSITE" id="PS00934">
    <property type="entry name" value="GLYOXALASE_I_1"/>
    <property type="match status" value="1"/>
</dbReference>
<evidence type="ECO:0000256" key="12">
    <source>
        <dbReference type="SAM" id="MobiDB-lite"/>
    </source>
</evidence>
<feature type="domain" description="VOC" evidence="13">
    <location>
        <begin position="75"/>
        <end position="222"/>
    </location>
</feature>
<comment type="catalytic activity">
    <reaction evidence="8 11">
        <text>(R)-S-lactoylglutathione = methylglyoxal + glutathione</text>
        <dbReference type="Rhea" id="RHEA:19069"/>
        <dbReference type="ChEBI" id="CHEBI:17158"/>
        <dbReference type="ChEBI" id="CHEBI:57474"/>
        <dbReference type="ChEBI" id="CHEBI:57925"/>
        <dbReference type="EC" id="4.4.1.5"/>
    </reaction>
</comment>
<keyword evidence="5 10" id="KW-0479">Metal-binding</keyword>
<evidence type="ECO:0000256" key="1">
    <source>
        <dbReference type="ARBA" id="ARBA00005008"/>
    </source>
</evidence>
<dbReference type="UniPathway" id="UPA00619">
    <property type="reaction ID" value="UER00675"/>
</dbReference>
<evidence type="ECO:0000259" key="13">
    <source>
        <dbReference type="PROSITE" id="PS51819"/>
    </source>
</evidence>
<organism evidence="14 15">
    <name type="scientific">Pycnococcus provasolii</name>
    <dbReference type="NCBI Taxonomy" id="41880"/>
    <lineage>
        <taxon>Eukaryota</taxon>
        <taxon>Viridiplantae</taxon>
        <taxon>Chlorophyta</taxon>
        <taxon>Pseudoscourfieldiophyceae</taxon>
        <taxon>Pseudoscourfieldiales</taxon>
        <taxon>Pycnococcaceae</taxon>
        <taxon>Pycnococcus</taxon>
    </lineage>
</organism>
<evidence type="ECO:0000256" key="10">
    <source>
        <dbReference type="PIRSR" id="PIRSR604361-3"/>
    </source>
</evidence>
<sequence>MRAIGSATASCTAVGSYFKIRSCCFQSSVVVRPPSRASHSHRRRLSTTVMSASQSQSLSSSSAEAYARLSQLRPSFQQTMLRIKNPTASLKFYTEVMGMTHVDTYDFNDMGFSLYFLQSFDEGAKPALEPGSVDAHKHLWSTQGTVLELTHNHEDSGEVYHAGNEEGDGFGHIAFNCDDVYASCKRLEEQGVTFKKKPDEGRMKGLAFAYDPDGYWVEIVPRSDKSEIKQEFNLSQTMMRIKDPARSLPFYRDGMGMTLVRESHYPEANFSNYFLATLPPGTPPPTHDPQDRDASKGYVGALHGPVLELTHNHGTENDPDFKHKNGNEQGKRGFGHIGFLVDDVDEACAAIEAAGGELAKRPEGGKMQGLAFALDPDGYMVEIVKRGGYGDAFQPYK</sequence>
<evidence type="ECO:0000256" key="5">
    <source>
        <dbReference type="ARBA" id="ARBA00022723"/>
    </source>
</evidence>
<dbReference type="PROSITE" id="PS51819">
    <property type="entry name" value="VOC"/>
    <property type="match status" value="2"/>
</dbReference>
<dbReference type="Proteomes" id="UP000660262">
    <property type="component" value="Unassembled WGS sequence"/>
</dbReference>
<dbReference type="InterPro" id="IPR018146">
    <property type="entry name" value="Glyoxalase_1_CS"/>
</dbReference>
<keyword evidence="15" id="KW-1185">Reference proteome</keyword>
<feature type="binding site" evidence="10">
    <location>
        <position position="218"/>
    </location>
    <ligand>
        <name>Zn(2+)</name>
        <dbReference type="ChEBI" id="CHEBI:29105"/>
        <note>ligand shared between dimeric partners</note>
    </ligand>
</feature>
<feature type="domain" description="VOC" evidence="13">
    <location>
        <begin position="233"/>
        <end position="386"/>
    </location>
</feature>
<reference evidence="14" key="1">
    <citation type="submission" date="2020-10" db="EMBL/GenBank/DDBJ databases">
        <title>Unveiling of a novel bifunctional photoreceptor, Dualchrome1, isolated from a cosmopolitan green alga.</title>
        <authorList>
            <person name="Suzuki S."/>
            <person name="Kawachi M."/>
        </authorList>
    </citation>
    <scope>NUCLEOTIDE SEQUENCE</scope>
    <source>
        <strain evidence="14">NIES 2893</strain>
    </source>
</reference>
<dbReference type="AlphaFoldDB" id="A0A830HQ36"/>
<dbReference type="OrthoDB" id="16820at2759"/>
<dbReference type="InterPro" id="IPR004361">
    <property type="entry name" value="Glyoxalase_1"/>
</dbReference>
<evidence type="ECO:0000256" key="8">
    <source>
        <dbReference type="ARBA" id="ARBA00048273"/>
    </source>
</evidence>
<dbReference type="Gene3D" id="3.10.180.10">
    <property type="entry name" value="2,3-Dihydroxybiphenyl 1,2-Dioxygenase, domain 1"/>
    <property type="match status" value="2"/>
</dbReference>
<dbReference type="PANTHER" id="PTHR10374:SF30">
    <property type="entry name" value="LACTOYLGLUTATHIONE LYASE"/>
    <property type="match status" value="1"/>
</dbReference>
<comment type="pathway">
    <text evidence="1 11">Secondary metabolite metabolism; methylglyoxal degradation; (R)-lactate from methylglyoxal: step 1/2.</text>
</comment>
<accession>A0A830HQ36</accession>
<dbReference type="InterPro" id="IPR004360">
    <property type="entry name" value="Glyas_Fos-R_dOase_dom"/>
</dbReference>
<dbReference type="NCBIfam" id="TIGR00068">
    <property type="entry name" value="glyox_I"/>
    <property type="match status" value="2"/>
</dbReference>
<feature type="binding site" evidence="10">
    <location>
        <position position="148"/>
    </location>
    <ligand>
        <name>Zn(2+)</name>
        <dbReference type="ChEBI" id="CHEBI:29105"/>
        <note>ligand shared between dimeric partners</note>
    </ligand>
</feature>
<keyword evidence="7 11" id="KW-0456">Lyase</keyword>
<feature type="active site" description="Proton donor/acceptor" evidence="9">
    <location>
        <position position="218"/>
    </location>
</feature>
<dbReference type="Pfam" id="PF00903">
    <property type="entry name" value="Glyoxalase"/>
    <property type="match status" value="2"/>
</dbReference>
<dbReference type="EMBL" id="BNJQ01000018">
    <property type="protein sequence ID" value="GHP07900.1"/>
    <property type="molecule type" value="Genomic_DNA"/>
</dbReference>
<dbReference type="InterPro" id="IPR037523">
    <property type="entry name" value="VOC_core"/>
</dbReference>
<feature type="binding site" evidence="10">
    <location>
        <position position="172"/>
    </location>
    <ligand>
        <name>Zn(2+)</name>
        <dbReference type="ChEBI" id="CHEBI:29105"/>
        <note>ligand shared between dimeric partners</note>
    </ligand>
</feature>
<dbReference type="GO" id="GO:0004462">
    <property type="term" value="F:lactoylglutathione lyase activity"/>
    <property type="evidence" value="ECO:0007669"/>
    <property type="project" value="UniProtKB-UniRule"/>
</dbReference>
<evidence type="ECO:0000313" key="14">
    <source>
        <dbReference type="EMBL" id="GHP07900.1"/>
    </source>
</evidence>
<evidence type="ECO:0000256" key="9">
    <source>
        <dbReference type="PIRSR" id="PIRSR604361-1"/>
    </source>
</evidence>
<dbReference type="GO" id="GO:0046872">
    <property type="term" value="F:metal ion binding"/>
    <property type="evidence" value="ECO:0007669"/>
    <property type="project" value="UniProtKB-UniRule"/>
</dbReference>
<evidence type="ECO:0000256" key="2">
    <source>
        <dbReference type="ARBA" id="ARBA00010363"/>
    </source>
</evidence>
<evidence type="ECO:0000256" key="4">
    <source>
        <dbReference type="ARBA" id="ARBA00018701"/>
    </source>
</evidence>
<comment type="similarity">
    <text evidence="2 11">Belongs to the glyoxalase I family.</text>
</comment>
<dbReference type="SUPFAM" id="SSF54593">
    <property type="entry name" value="Glyoxalase/Bleomycin resistance protein/Dihydroxybiphenyl dioxygenase"/>
    <property type="match status" value="2"/>
</dbReference>
<comment type="caution">
    <text evidence="14">The sequence shown here is derived from an EMBL/GenBank/DDBJ whole genome shotgun (WGS) entry which is preliminary data.</text>
</comment>
<evidence type="ECO:0000313" key="15">
    <source>
        <dbReference type="Proteomes" id="UP000660262"/>
    </source>
</evidence>
<keyword evidence="6 10" id="KW-0862">Zinc</keyword>
<feature type="binding site" evidence="10">
    <location>
        <position position="78"/>
    </location>
    <ligand>
        <name>Zn(2+)</name>
        <dbReference type="ChEBI" id="CHEBI:29105"/>
        <note>ligand shared between dimeric partners</note>
    </ligand>
</feature>
<comment type="cofactor">
    <cofactor evidence="10">
        <name>Zn(2+)</name>
        <dbReference type="ChEBI" id="CHEBI:29105"/>
    </cofactor>
    <text evidence="10">Binds 1 zinc ion per subunit. In the homodimer, two zinc ions are bound between subunits.</text>
</comment>
<proteinExistence type="inferred from homology"/>
<dbReference type="PROSITE" id="PS00935">
    <property type="entry name" value="GLYOXALASE_I_2"/>
    <property type="match status" value="1"/>
</dbReference>
<dbReference type="PANTHER" id="PTHR10374">
    <property type="entry name" value="LACTOYLGLUTATHIONE LYASE GLYOXALASE I"/>
    <property type="match status" value="1"/>
</dbReference>
<feature type="region of interest" description="Disordered" evidence="12">
    <location>
        <begin position="35"/>
        <end position="56"/>
    </location>
</feature>
<evidence type="ECO:0000256" key="6">
    <source>
        <dbReference type="ARBA" id="ARBA00022833"/>
    </source>
</evidence>
<protein>
    <recommendedName>
        <fullName evidence="4 11">Lactoylglutathione lyase</fullName>
        <ecNumber evidence="3 11">4.4.1.5</ecNumber>
    </recommendedName>
    <alternativeName>
        <fullName evidence="11">Glyoxalase I</fullName>
    </alternativeName>
</protein>
<dbReference type="CDD" id="cd07233">
    <property type="entry name" value="GlxI_Zn"/>
    <property type="match status" value="2"/>
</dbReference>
<evidence type="ECO:0000256" key="11">
    <source>
        <dbReference type="RuleBase" id="RU361179"/>
    </source>
</evidence>
<evidence type="ECO:0000256" key="7">
    <source>
        <dbReference type="ARBA" id="ARBA00023239"/>
    </source>
</evidence>
<evidence type="ECO:0000256" key="3">
    <source>
        <dbReference type="ARBA" id="ARBA00012081"/>
    </source>
</evidence>
<comment type="function">
    <text evidence="11">Catalyzes the conversion of hemimercaptal, formed from methylglyoxal and glutathione, to S-lactoylglutathione.</text>
</comment>
<gene>
    <name evidence="14" type="ORF">PPROV_000664200</name>
</gene>
<dbReference type="InterPro" id="IPR029068">
    <property type="entry name" value="Glyas_Bleomycin-R_OHBP_Dase"/>
</dbReference>
<name>A0A830HQ36_9CHLO</name>